<evidence type="ECO:0000256" key="1">
    <source>
        <dbReference type="SAM" id="MobiDB-lite"/>
    </source>
</evidence>
<organism evidence="2 3">
    <name type="scientific">Brassica carinata</name>
    <name type="common">Ethiopian mustard</name>
    <name type="synonym">Abyssinian cabbage</name>
    <dbReference type="NCBI Taxonomy" id="52824"/>
    <lineage>
        <taxon>Eukaryota</taxon>
        <taxon>Viridiplantae</taxon>
        <taxon>Streptophyta</taxon>
        <taxon>Embryophyta</taxon>
        <taxon>Tracheophyta</taxon>
        <taxon>Spermatophyta</taxon>
        <taxon>Magnoliopsida</taxon>
        <taxon>eudicotyledons</taxon>
        <taxon>Gunneridae</taxon>
        <taxon>Pentapetalae</taxon>
        <taxon>rosids</taxon>
        <taxon>malvids</taxon>
        <taxon>Brassicales</taxon>
        <taxon>Brassicaceae</taxon>
        <taxon>Brassiceae</taxon>
        <taxon>Brassica</taxon>
    </lineage>
</organism>
<keyword evidence="3" id="KW-1185">Reference proteome</keyword>
<feature type="compositionally biased region" description="Basic and acidic residues" evidence="1">
    <location>
        <begin position="94"/>
        <end position="104"/>
    </location>
</feature>
<proteinExistence type="predicted"/>
<dbReference type="AlphaFoldDB" id="A0A8X7VYY8"/>
<reference evidence="2 3" key="1">
    <citation type="submission" date="2020-02" db="EMBL/GenBank/DDBJ databases">
        <authorList>
            <person name="Ma Q."/>
            <person name="Huang Y."/>
            <person name="Song X."/>
            <person name="Pei D."/>
        </authorList>
    </citation>
    <scope>NUCLEOTIDE SEQUENCE [LARGE SCALE GENOMIC DNA]</scope>
    <source>
        <strain evidence="2">Sxm20200214</strain>
        <tissue evidence="2">Leaf</tissue>
    </source>
</reference>
<comment type="caution">
    <text evidence="2">The sequence shown here is derived from an EMBL/GenBank/DDBJ whole genome shotgun (WGS) entry which is preliminary data.</text>
</comment>
<protein>
    <submittedName>
        <fullName evidence="2">Uncharacterized protein</fullName>
    </submittedName>
</protein>
<dbReference type="Proteomes" id="UP000886595">
    <property type="component" value="Unassembled WGS sequence"/>
</dbReference>
<evidence type="ECO:0000313" key="3">
    <source>
        <dbReference type="Proteomes" id="UP000886595"/>
    </source>
</evidence>
<dbReference type="EMBL" id="JAAMPC010000003">
    <property type="protein sequence ID" value="KAG2320236.1"/>
    <property type="molecule type" value="Genomic_DNA"/>
</dbReference>
<evidence type="ECO:0000313" key="2">
    <source>
        <dbReference type="EMBL" id="KAG2320236.1"/>
    </source>
</evidence>
<sequence length="124" mass="13470">MATGRVLANMISKIKSAVTNFVHVPGVLQSVQRLIGQVAATEAGVNHSEIRNVTYNGMTGVCFDITNDELKETHYLLQNSGKFEYYVLTQPNDPSKKNAFDRHLSLQMPQKTPAEGGDGASSSS</sequence>
<accession>A0A8X7VYY8</accession>
<dbReference type="OrthoDB" id="10337805at2759"/>
<name>A0A8X7VYY8_BRACI</name>
<gene>
    <name evidence="2" type="ORF">Bca52824_013449</name>
</gene>
<feature type="region of interest" description="Disordered" evidence="1">
    <location>
        <begin position="94"/>
        <end position="124"/>
    </location>
</feature>